<sequence>MEQLNGLFESGKYEDVAGLCRVATREVIESQSWSLSPGRYVGVAEHAEDGFIFGISIMELNEELEILNSEAHEIEEQISRNMLGILEKID</sequence>
<organism evidence="1">
    <name type="scientific">marine sediment metagenome</name>
    <dbReference type="NCBI Taxonomy" id="412755"/>
    <lineage>
        <taxon>unclassified sequences</taxon>
        <taxon>metagenomes</taxon>
        <taxon>ecological metagenomes</taxon>
    </lineage>
</organism>
<accession>X1BXK4</accession>
<dbReference type="AlphaFoldDB" id="X1BXK4"/>
<evidence type="ECO:0008006" key="2">
    <source>
        <dbReference type="Google" id="ProtNLM"/>
    </source>
</evidence>
<proteinExistence type="predicted"/>
<protein>
    <recommendedName>
        <fullName evidence="2">DNA methylase adenine-specific domain-containing protein</fullName>
    </recommendedName>
</protein>
<dbReference type="InterPro" id="IPR029063">
    <property type="entry name" value="SAM-dependent_MTases_sf"/>
</dbReference>
<name>X1BXK4_9ZZZZ</name>
<dbReference type="EMBL" id="BART01026740">
    <property type="protein sequence ID" value="GAH00511.1"/>
    <property type="molecule type" value="Genomic_DNA"/>
</dbReference>
<evidence type="ECO:0000313" key="1">
    <source>
        <dbReference type="EMBL" id="GAH00511.1"/>
    </source>
</evidence>
<dbReference type="SUPFAM" id="SSF53335">
    <property type="entry name" value="S-adenosyl-L-methionine-dependent methyltransferases"/>
    <property type="match status" value="1"/>
</dbReference>
<gene>
    <name evidence="1" type="ORF">S01H4_47592</name>
</gene>
<reference evidence="1" key="1">
    <citation type="journal article" date="2014" name="Front. Microbiol.">
        <title>High frequency of phylogenetically diverse reductive dehalogenase-homologous genes in deep subseafloor sedimentary metagenomes.</title>
        <authorList>
            <person name="Kawai M."/>
            <person name="Futagami T."/>
            <person name="Toyoda A."/>
            <person name="Takaki Y."/>
            <person name="Nishi S."/>
            <person name="Hori S."/>
            <person name="Arai W."/>
            <person name="Tsubouchi T."/>
            <person name="Morono Y."/>
            <person name="Uchiyama I."/>
            <person name="Ito T."/>
            <person name="Fujiyama A."/>
            <person name="Inagaki F."/>
            <person name="Takami H."/>
        </authorList>
    </citation>
    <scope>NUCLEOTIDE SEQUENCE</scope>
    <source>
        <strain evidence="1">Expedition CK06-06</strain>
    </source>
</reference>
<comment type="caution">
    <text evidence="1">The sequence shown here is derived from an EMBL/GenBank/DDBJ whole genome shotgun (WGS) entry which is preliminary data.</text>
</comment>